<comment type="caution">
    <text evidence="1">The sequence shown here is derived from an EMBL/GenBank/DDBJ whole genome shotgun (WGS) entry which is preliminary data.</text>
</comment>
<name>A0A542YHU6_9MICO</name>
<evidence type="ECO:0008006" key="3">
    <source>
        <dbReference type="Google" id="ProtNLM"/>
    </source>
</evidence>
<evidence type="ECO:0000313" key="1">
    <source>
        <dbReference type="EMBL" id="TQL47554.1"/>
    </source>
</evidence>
<proteinExistence type="predicted"/>
<organism evidence="1 2">
    <name type="scientific">Homoserinimonas aerilata</name>
    <dbReference type="NCBI Taxonomy" id="1162970"/>
    <lineage>
        <taxon>Bacteria</taxon>
        <taxon>Bacillati</taxon>
        <taxon>Actinomycetota</taxon>
        <taxon>Actinomycetes</taxon>
        <taxon>Micrococcales</taxon>
        <taxon>Microbacteriaceae</taxon>
        <taxon>Homoserinimonas</taxon>
    </lineage>
</organism>
<dbReference type="InterPro" id="IPR036689">
    <property type="entry name" value="ESAT-6-like_sf"/>
</dbReference>
<reference evidence="1 2" key="1">
    <citation type="submission" date="2019-06" db="EMBL/GenBank/DDBJ databases">
        <title>Sequencing the genomes of 1000 actinobacteria strains.</title>
        <authorList>
            <person name="Klenk H.-P."/>
        </authorList>
    </citation>
    <scope>NUCLEOTIDE SEQUENCE [LARGE SCALE GENOMIC DNA]</scope>
    <source>
        <strain evidence="1 2">DSM 26477</strain>
    </source>
</reference>
<protein>
    <recommendedName>
        <fullName evidence="3">WXG100 family type VII secretion target</fullName>
    </recommendedName>
</protein>
<dbReference type="EMBL" id="VFOM01000001">
    <property type="protein sequence ID" value="TQL47554.1"/>
    <property type="molecule type" value="Genomic_DNA"/>
</dbReference>
<dbReference type="RefSeq" id="WP_141879786.1">
    <property type="nucleotide sequence ID" value="NZ_VFOM01000001.1"/>
</dbReference>
<sequence length="88" mass="9591">MTGQLGMIPDEVDELATQLDGKAGDLDTVLTTLTTKLQSTTWVGADYNRFEEQWTGTIAQNLRNAAEQMRTAASAAREDAENQRIASS</sequence>
<dbReference type="Proteomes" id="UP000317998">
    <property type="component" value="Unassembled WGS sequence"/>
</dbReference>
<evidence type="ECO:0000313" key="2">
    <source>
        <dbReference type="Proteomes" id="UP000317998"/>
    </source>
</evidence>
<dbReference type="OrthoDB" id="5095936at2"/>
<accession>A0A542YHU6</accession>
<gene>
    <name evidence="1" type="ORF">FB562_0619</name>
</gene>
<dbReference type="Gene3D" id="1.10.287.1060">
    <property type="entry name" value="ESAT-6-like"/>
    <property type="match status" value="1"/>
</dbReference>
<dbReference type="AlphaFoldDB" id="A0A542YHU6"/>
<keyword evidence="2" id="KW-1185">Reference proteome</keyword>
<dbReference type="SUPFAM" id="SSF140453">
    <property type="entry name" value="EsxAB dimer-like"/>
    <property type="match status" value="1"/>
</dbReference>